<dbReference type="InterPro" id="IPR013818">
    <property type="entry name" value="Lipase"/>
</dbReference>
<dbReference type="PANTHER" id="PTHR11610:SF173">
    <property type="entry name" value="LIPASE DOMAIN-CONTAINING PROTEIN-RELATED"/>
    <property type="match status" value="1"/>
</dbReference>
<comment type="similarity">
    <text evidence="2 4">Belongs to the AB hydrolase superfamily. Lipase family.</text>
</comment>
<sequence length="410" mass="45317">MLLNLLTWQAAISGLINARYHLSFELSPSSDEVDGDDDDPLAYAGVGLESSVTVSFNDASFKDIFKDVKMVTRSTRTNCLTVDYAELGSFSNCTGPLRHTQTLPETPDEMSVFFVLYTRRFPLSGKAFTYETVDSIADYFEGARRVYFVVHGFGASSEGIWVNDLKHCLLKRVDAPVIVVDWSKGARPPFYAQAAANTELVGRQIALLLHTLMMITDLDPSVVHYIGHSLGAQVAKFFSTYFRELSKGLLIGRITALDAARPLFEDYGVSVNKSDAVFVDAIHTSAGTHVLLGELGVVAPIGHIDFYVNGGTDQPGCGFPRLACSHKRAHQYFIKAVRSPDCLFESFACEGGLEEWKEGSCRIVPNSRNLISLDLTPKMPGRGEAIVELRHFPPYCGRVIRHHRLNRLGK</sequence>
<dbReference type="Gene3D" id="3.40.50.1820">
    <property type="entry name" value="alpha/beta hydrolase"/>
    <property type="match status" value="1"/>
</dbReference>
<feature type="domain" description="Lipase" evidence="5">
    <location>
        <begin position="97"/>
        <end position="361"/>
    </location>
</feature>
<dbReference type="GeneID" id="108864024"/>
<protein>
    <submittedName>
        <fullName evidence="7">Phospholipase A1-like</fullName>
    </submittedName>
</protein>
<name>A0AAJ7P9F3_9ACAR</name>
<dbReference type="AlphaFoldDB" id="A0AAJ7P9F3"/>
<evidence type="ECO:0000256" key="4">
    <source>
        <dbReference type="RuleBase" id="RU004262"/>
    </source>
</evidence>
<keyword evidence="6" id="KW-1185">Reference proteome</keyword>
<dbReference type="GO" id="GO:0016042">
    <property type="term" value="P:lipid catabolic process"/>
    <property type="evidence" value="ECO:0007669"/>
    <property type="project" value="TreeGrafter"/>
</dbReference>
<evidence type="ECO:0000313" key="6">
    <source>
        <dbReference type="Proteomes" id="UP000694867"/>
    </source>
</evidence>
<evidence type="ECO:0000259" key="5">
    <source>
        <dbReference type="Pfam" id="PF00151"/>
    </source>
</evidence>
<organism evidence="6 7">
    <name type="scientific">Galendromus occidentalis</name>
    <name type="common">western predatory mite</name>
    <dbReference type="NCBI Taxonomy" id="34638"/>
    <lineage>
        <taxon>Eukaryota</taxon>
        <taxon>Metazoa</taxon>
        <taxon>Ecdysozoa</taxon>
        <taxon>Arthropoda</taxon>
        <taxon>Chelicerata</taxon>
        <taxon>Arachnida</taxon>
        <taxon>Acari</taxon>
        <taxon>Parasitiformes</taxon>
        <taxon>Mesostigmata</taxon>
        <taxon>Gamasina</taxon>
        <taxon>Phytoseioidea</taxon>
        <taxon>Phytoseiidae</taxon>
        <taxon>Typhlodrominae</taxon>
        <taxon>Galendromus</taxon>
    </lineage>
</organism>
<dbReference type="PRINTS" id="PR00821">
    <property type="entry name" value="TAGLIPASE"/>
</dbReference>
<proteinExistence type="inferred from homology"/>
<dbReference type="SUPFAM" id="SSF53474">
    <property type="entry name" value="alpha/beta-Hydrolases"/>
    <property type="match status" value="1"/>
</dbReference>
<dbReference type="RefSeq" id="XP_018494403.1">
    <property type="nucleotide sequence ID" value="XM_018638887.1"/>
</dbReference>
<evidence type="ECO:0000256" key="2">
    <source>
        <dbReference type="ARBA" id="ARBA00010701"/>
    </source>
</evidence>
<dbReference type="InterPro" id="IPR000734">
    <property type="entry name" value="TAG_lipase"/>
</dbReference>
<evidence type="ECO:0000256" key="1">
    <source>
        <dbReference type="ARBA" id="ARBA00004613"/>
    </source>
</evidence>
<dbReference type="Proteomes" id="UP000694867">
    <property type="component" value="Unplaced"/>
</dbReference>
<gene>
    <name evidence="7" type="primary">LOC108864024</name>
</gene>
<accession>A0AAJ7P9F3</accession>
<evidence type="ECO:0000313" key="7">
    <source>
        <dbReference type="RefSeq" id="XP_018494403.1"/>
    </source>
</evidence>
<dbReference type="GO" id="GO:0005615">
    <property type="term" value="C:extracellular space"/>
    <property type="evidence" value="ECO:0007669"/>
    <property type="project" value="TreeGrafter"/>
</dbReference>
<comment type="subcellular location">
    <subcellularLocation>
        <location evidence="1">Secreted</location>
    </subcellularLocation>
</comment>
<reference evidence="7" key="1">
    <citation type="submission" date="2025-08" db="UniProtKB">
        <authorList>
            <consortium name="RefSeq"/>
        </authorList>
    </citation>
    <scope>IDENTIFICATION</scope>
</reference>
<dbReference type="Pfam" id="PF00151">
    <property type="entry name" value="Lipase"/>
    <property type="match status" value="1"/>
</dbReference>
<dbReference type="InterPro" id="IPR029058">
    <property type="entry name" value="AB_hydrolase_fold"/>
</dbReference>
<evidence type="ECO:0000256" key="3">
    <source>
        <dbReference type="ARBA" id="ARBA00022525"/>
    </source>
</evidence>
<dbReference type="KEGG" id="goe:108864024"/>
<keyword evidence="3" id="KW-0964">Secreted</keyword>
<dbReference type="PANTHER" id="PTHR11610">
    <property type="entry name" value="LIPASE"/>
    <property type="match status" value="1"/>
</dbReference>
<dbReference type="GO" id="GO:0016298">
    <property type="term" value="F:lipase activity"/>
    <property type="evidence" value="ECO:0007669"/>
    <property type="project" value="InterPro"/>
</dbReference>